<dbReference type="InterPro" id="IPR009057">
    <property type="entry name" value="Homeodomain-like_sf"/>
</dbReference>
<dbReference type="InterPro" id="IPR018060">
    <property type="entry name" value="HTH_AraC"/>
</dbReference>
<dbReference type="PANTHER" id="PTHR46796">
    <property type="entry name" value="HTH-TYPE TRANSCRIPTIONAL ACTIVATOR RHAS-RELATED"/>
    <property type="match status" value="1"/>
</dbReference>
<dbReference type="GO" id="GO:0043565">
    <property type="term" value="F:sequence-specific DNA binding"/>
    <property type="evidence" value="ECO:0007669"/>
    <property type="project" value="InterPro"/>
</dbReference>
<dbReference type="Gene3D" id="1.10.10.60">
    <property type="entry name" value="Homeodomain-like"/>
    <property type="match status" value="1"/>
</dbReference>
<evidence type="ECO:0000256" key="2">
    <source>
        <dbReference type="ARBA" id="ARBA00023125"/>
    </source>
</evidence>
<evidence type="ECO:0000313" key="5">
    <source>
        <dbReference type="EMBL" id="NEK56211.1"/>
    </source>
</evidence>
<organism evidence="5 6">
    <name type="scientific">Rhizobium leguminosarum</name>
    <dbReference type="NCBI Taxonomy" id="384"/>
    <lineage>
        <taxon>Bacteria</taxon>
        <taxon>Pseudomonadati</taxon>
        <taxon>Pseudomonadota</taxon>
        <taxon>Alphaproteobacteria</taxon>
        <taxon>Hyphomicrobiales</taxon>
        <taxon>Rhizobiaceae</taxon>
        <taxon>Rhizobium/Agrobacterium group</taxon>
        <taxon>Rhizobium</taxon>
    </lineage>
</organism>
<evidence type="ECO:0000259" key="4">
    <source>
        <dbReference type="PROSITE" id="PS01124"/>
    </source>
</evidence>
<feature type="non-terminal residue" evidence="5">
    <location>
        <position position="1"/>
    </location>
</feature>
<dbReference type="SUPFAM" id="SSF46689">
    <property type="entry name" value="Homeodomain-like"/>
    <property type="match status" value="1"/>
</dbReference>
<name>A0A6P0DX60_RHILE</name>
<keyword evidence="2" id="KW-0238">DNA-binding</keyword>
<evidence type="ECO:0000313" key="6">
    <source>
        <dbReference type="Proteomes" id="UP000471409"/>
    </source>
</evidence>
<feature type="domain" description="HTH araC/xylS-type" evidence="4">
    <location>
        <begin position="77"/>
        <end position="127"/>
    </location>
</feature>
<dbReference type="Proteomes" id="UP000471409">
    <property type="component" value="Unassembled WGS sequence"/>
</dbReference>
<dbReference type="PROSITE" id="PS01124">
    <property type="entry name" value="HTH_ARAC_FAMILY_2"/>
    <property type="match status" value="1"/>
</dbReference>
<comment type="caution">
    <text evidence="5">The sequence shown here is derived from an EMBL/GenBank/DDBJ whole genome shotgun (WGS) entry which is preliminary data.</text>
</comment>
<evidence type="ECO:0000256" key="1">
    <source>
        <dbReference type="ARBA" id="ARBA00023015"/>
    </source>
</evidence>
<dbReference type="GO" id="GO:0003700">
    <property type="term" value="F:DNA-binding transcription factor activity"/>
    <property type="evidence" value="ECO:0007669"/>
    <property type="project" value="InterPro"/>
</dbReference>
<dbReference type="AlphaFoldDB" id="A0A6P0DX60"/>
<dbReference type="InterPro" id="IPR050204">
    <property type="entry name" value="AraC_XylS_family_regulators"/>
</dbReference>
<feature type="non-terminal residue" evidence="5">
    <location>
        <position position="127"/>
    </location>
</feature>
<dbReference type="EMBL" id="WXXP01001323">
    <property type="protein sequence ID" value="NEK56211.1"/>
    <property type="molecule type" value="Genomic_DNA"/>
</dbReference>
<reference evidence="5 6" key="1">
    <citation type="submission" date="2020-01" db="EMBL/GenBank/DDBJ databases">
        <title>Rhizobium genotypes associated with high levels of biological nitrogen fixation by grain legumes in a temperate-maritime cropping system.</title>
        <authorList>
            <person name="Maluk M."/>
            <person name="Francesc Ferrando Molina F."/>
            <person name="Lopez Del Egido L."/>
            <person name="Lafos M."/>
            <person name="Langarica-Fuentes A."/>
            <person name="Gebre Yohannes G."/>
            <person name="Young M.W."/>
            <person name="Martin P."/>
            <person name="Gantlett R."/>
            <person name="Kenicer G."/>
            <person name="Hawes C."/>
            <person name="Begg G.S."/>
            <person name="Quilliam R.S."/>
            <person name="Squire G.R."/>
            <person name="Poole P.S."/>
            <person name="Young P.W."/>
            <person name="Iannetta P.M."/>
            <person name="James E.K."/>
        </authorList>
    </citation>
    <scope>NUCLEOTIDE SEQUENCE [LARGE SCALE GENOMIC DNA]</scope>
    <source>
        <strain evidence="5 6">JHI944</strain>
    </source>
</reference>
<gene>
    <name evidence="5" type="ORF">GUK36_44110</name>
</gene>
<dbReference type="RefSeq" id="WP_164002051.1">
    <property type="nucleotide sequence ID" value="NZ_WXXP01001323.1"/>
</dbReference>
<dbReference type="SMART" id="SM00342">
    <property type="entry name" value="HTH_ARAC"/>
    <property type="match status" value="1"/>
</dbReference>
<sequence>ALRIGDLAYRAGAPVSDETMKHMILAMRHAFSRPEQIGRLFVDQMALAMATHVAENYGGLRPECRPIRGGLAPWQERRAKELLSSGIGGSLSISELARECSLSQRHFCRAFRHSTGLSPHAWLQKNR</sequence>
<dbReference type="PANTHER" id="PTHR46796:SF14">
    <property type="entry name" value="TRANSCRIPTIONAL REGULATORY PROTEIN"/>
    <property type="match status" value="1"/>
</dbReference>
<keyword evidence="3" id="KW-0804">Transcription</keyword>
<dbReference type="Pfam" id="PF00165">
    <property type="entry name" value="HTH_AraC"/>
    <property type="match status" value="1"/>
</dbReference>
<proteinExistence type="predicted"/>
<protein>
    <submittedName>
        <fullName evidence="5">AraC family transcriptional regulator</fullName>
    </submittedName>
</protein>
<evidence type="ECO:0000256" key="3">
    <source>
        <dbReference type="ARBA" id="ARBA00023163"/>
    </source>
</evidence>
<keyword evidence="1" id="KW-0805">Transcription regulation</keyword>
<accession>A0A6P0DX60</accession>